<proteinExistence type="predicted"/>
<dbReference type="EMBL" id="MK660712">
    <property type="protein sequence ID" value="QBZ73174.1"/>
    <property type="molecule type" value="Genomic_DNA"/>
</dbReference>
<evidence type="ECO:0000256" key="1">
    <source>
        <dbReference type="SAM" id="MobiDB-lite"/>
    </source>
</evidence>
<feature type="compositionally biased region" description="Basic and acidic residues" evidence="1">
    <location>
        <begin position="89"/>
        <end position="114"/>
    </location>
</feature>
<feature type="region of interest" description="Disordered" evidence="1">
    <location>
        <begin position="44"/>
        <end position="114"/>
    </location>
</feature>
<dbReference type="Proteomes" id="UP000297043">
    <property type="component" value="Segment"/>
</dbReference>
<keyword evidence="3" id="KW-1185">Reference proteome</keyword>
<dbReference type="RefSeq" id="YP_010674645.1">
    <property type="nucleotide sequence ID" value="NC_070997.1"/>
</dbReference>
<protein>
    <submittedName>
        <fullName evidence="2">Uncharacterized protein</fullName>
    </submittedName>
</protein>
<gene>
    <name evidence="2" type="primary">3</name>
    <name evidence="2" type="ORF">SEA_EPICDAB_3</name>
</gene>
<evidence type="ECO:0000313" key="2">
    <source>
        <dbReference type="EMBL" id="QBZ73174.1"/>
    </source>
</evidence>
<sequence>MSATDLTVDVAFGHAVVVCRRPGCAWRTTRGTRAAAWTAGAQHLKAPSENGGHDDVHAAHTARKCARVAGLRARSQSPDTRKHGTSRPSTDRRQPAGSRRPGERPDRAQRRSAG</sequence>
<organism evidence="2 3">
    <name type="scientific">Gordonia phage EricDab</name>
    <dbReference type="NCBI Taxonomy" id="3070616"/>
    <lineage>
        <taxon>Viruses</taxon>
        <taxon>Duplodnaviria</taxon>
        <taxon>Heunggongvirae</taxon>
        <taxon>Uroviricota</taxon>
        <taxon>Caudoviricetes</taxon>
        <taxon>Ericdabvirus</taxon>
        <taxon>Ericdabvirus ericdab</taxon>
    </lineage>
</organism>
<evidence type="ECO:0000313" key="3">
    <source>
        <dbReference type="Proteomes" id="UP000297043"/>
    </source>
</evidence>
<dbReference type="KEGG" id="vg:77950962"/>
<name>A0A4D6E3U5_9CAUD</name>
<reference evidence="2 3" key="1">
    <citation type="submission" date="2019-03" db="EMBL/GenBank/DDBJ databases">
        <authorList>
            <person name="Fakhre F."/>
            <person name="Gonzalez R.M."/>
            <person name="Howells E.K."/>
            <person name="Otero L.A."/>
            <person name="Pegoraro K.N."/>
            <person name="Robichaux K.C."/>
            <person name="Rodier A."/>
            <person name="Sadowski C.L."/>
            <person name="Carter V.P."/>
            <person name="Gray A.D."/>
            <person name="Klein G.C."/>
            <person name="Lebosada C."/>
            <person name="Miklaszewski C.M."/>
            <person name="Sutton S.N."/>
            <person name="Pollenz R.S."/>
            <person name="Garlena R.A."/>
            <person name="Russell D.A."/>
            <person name="Pope W.H."/>
            <person name="Jacobs-Sera D."/>
            <person name="Hatfull G.F."/>
        </authorList>
    </citation>
    <scope>NUCLEOTIDE SEQUENCE [LARGE SCALE GENOMIC DNA]</scope>
</reference>
<dbReference type="GeneID" id="77950962"/>
<accession>A0A4D6E3U5</accession>